<organism evidence="8 9">
    <name type="scientific">Paludibacterium purpuratum</name>
    <dbReference type="NCBI Taxonomy" id="1144873"/>
    <lineage>
        <taxon>Bacteria</taxon>
        <taxon>Pseudomonadati</taxon>
        <taxon>Pseudomonadota</taxon>
        <taxon>Betaproteobacteria</taxon>
        <taxon>Neisseriales</taxon>
        <taxon>Chromobacteriaceae</taxon>
        <taxon>Paludibacterium</taxon>
    </lineage>
</organism>
<dbReference type="InterPro" id="IPR020846">
    <property type="entry name" value="MFS_dom"/>
</dbReference>
<evidence type="ECO:0000256" key="1">
    <source>
        <dbReference type="ARBA" id="ARBA00004141"/>
    </source>
</evidence>
<gene>
    <name evidence="8" type="ORF">DFP86_109158</name>
</gene>
<dbReference type="PANTHER" id="PTHR42718">
    <property type="entry name" value="MAJOR FACILITATOR SUPERFAMILY MULTIDRUG TRANSPORTER MFSC"/>
    <property type="match status" value="1"/>
</dbReference>
<evidence type="ECO:0000256" key="4">
    <source>
        <dbReference type="ARBA" id="ARBA00022989"/>
    </source>
</evidence>
<sequence length="489" mass="52810">MVSFARRRRHFIGIATGLITGLDFLANATVNFAESSIRGGIGVSPADFLWVLSAYAVAGAGMILLLERLGRVMSYRTLLLSGTVLFTLGSIGAMYSQSLPALIAARLLQGLGGGPLLTCARILLQISVPAERRRQQLQGFMLGLFLCAAPGPWLAARLIESGDWHALFALHAAAGVLALIIGWAILPKRAHTTRAIGHIDGWAALAFCLGVLLWMDTLQGIRYDWLNASTINRLLLALGLFAGFGWRLHRHSDPWLKLGTLASRRYLTGLGFYTLYYLINGAVTLAVPMYLLAGEGMDLASAGALLTVGGLCTVLMLALYFRLAAHLPDRRYVIAAGFILLSALLLRLAADATGATPFATLLPIMAFKGLFPVLVVIQVAGLAFREFKQQDFMHAYAIKNVLRLLANTLGTGIANLYWQDVAAGARNTLIERFDPWYATFSMQGEASLAHWSQIVDQQAALIGAMHTFTVLAALSFAGALLVLGQKTLR</sequence>
<evidence type="ECO:0000259" key="7">
    <source>
        <dbReference type="PROSITE" id="PS50850"/>
    </source>
</evidence>
<keyword evidence="3 6" id="KW-0812">Transmembrane</keyword>
<dbReference type="InterPro" id="IPR036259">
    <property type="entry name" value="MFS_trans_sf"/>
</dbReference>
<keyword evidence="2" id="KW-0813">Transport</keyword>
<feature type="transmembrane region" description="Helical" evidence="6">
    <location>
        <begin position="78"/>
        <end position="95"/>
    </location>
</feature>
<comment type="caution">
    <text evidence="8">The sequence shown here is derived from an EMBL/GenBank/DDBJ whole genome shotgun (WGS) entry which is preliminary data.</text>
</comment>
<feature type="transmembrane region" description="Helical" evidence="6">
    <location>
        <begin position="396"/>
        <end position="418"/>
    </location>
</feature>
<proteinExistence type="predicted"/>
<feature type="transmembrane region" description="Helical" evidence="6">
    <location>
        <begin position="101"/>
        <end position="124"/>
    </location>
</feature>
<dbReference type="InterPro" id="IPR011701">
    <property type="entry name" value="MFS"/>
</dbReference>
<feature type="transmembrane region" description="Helical" evidence="6">
    <location>
        <begin position="230"/>
        <end position="249"/>
    </location>
</feature>
<feature type="transmembrane region" description="Helical" evidence="6">
    <location>
        <begin position="270"/>
        <end position="293"/>
    </location>
</feature>
<keyword evidence="5 6" id="KW-0472">Membrane</keyword>
<dbReference type="RefSeq" id="WP_133681647.1">
    <property type="nucleotide sequence ID" value="NZ_SNZP01000009.1"/>
</dbReference>
<reference evidence="8 9" key="1">
    <citation type="submission" date="2019-03" db="EMBL/GenBank/DDBJ databases">
        <title>Genomic Encyclopedia of Type Strains, Phase III (KMG-III): the genomes of soil and plant-associated and newly described type strains.</title>
        <authorList>
            <person name="Whitman W."/>
        </authorList>
    </citation>
    <scope>NUCLEOTIDE SEQUENCE [LARGE SCALE GENOMIC DNA]</scope>
    <source>
        <strain evidence="8 9">CECT 8976</strain>
    </source>
</reference>
<feature type="transmembrane region" description="Helical" evidence="6">
    <location>
        <begin position="332"/>
        <end position="350"/>
    </location>
</feature>
<feature type="domain" description="Major facilitator superfamily (MFS) profile" evidence="7">
    <location>
        <begin position="9"/>
        <end position="489"/>
    </location>
</feature>
<dbReference type="AlphaFoldDB" id="A0A4R7B2Z8"/>
<evidence type="ECO:0000313" key="8">
    <source>
        <dbReference type="EMBL" id="TDR77911.1"/>
    </source>
</evidence>
<evidence type="ECO:0000256" key="6">
    <source>
        <dbReference type="SAM" id="Phobius"/>
    </source>
</evidence>
<accession>A0A4R7B2Z8</accession>
<feature type="transmembrane region" description="Helical" evidence="6">
    <location>
        <begin position="48"/>
        <end position="66"/>
    </location>
</feature>
<dbReference type="GO" id="GO:0016020">
    <property type="term" value="C:membrane"/>
    <property type="evidence" value="ECO:0007669"/>
    <property type="project" value="UniProtKB-SubCell"/>
</dbReference>
<name>A0A4R7B2Z8_9NEIS</name>
<dbReference type="EMBL" id="SNZP01000009">
    <property type="protein sequence ID" value="TDR77911.1"/>
    <property type="molecule type" value="Genomic_DNA"/>
</dbReference>
<keyword evidence="4 6" id="KW-1133">Transmembrane helix</keyword>
<dbReference type="Gene3D" id="1.20.1250.20">
    <property type="entry name" value="MFS general substrate transporter like domains"/>
    <property type="match status" value="1"/>
</dbReference>
<dbReference type="SUPFAM" id="SSF103473">
    <property type="entry name" value="MFS general substrate transporter"/>
    <property type="match status" value="1"/>
</dbReference>
<evidence type="ECO:0000256" key="5">
    <source>
        <dbReference type="ARBA" id="ARBA00023136"/>
    </source>
</evidence>
<dbReference type="PROSITE" id="PS50850">
    <property type="entry name" value="MFS"/>
    <property type="match status" value="1"/>
</dbReference>
<feature type="transmembrane region" description="Helical" evidence="6">
    <location>
        <begin position="362"/>
        <end position="384"/>
    </location>
</feature>
<dbReference type="Proteomes" id="UP000295611">
    <property type="component" value="Unassembled WGS sequence"/>
</dbReference>
<protein>
    <submittedName>
        <fullName evidence="8">MFS transporter</fullName>
    </submittedName>
</protein>
<feature type="transmembrane region" description="Helical" evidence="6">
    <location>
        <begin position="299"/>
        <end position="320"/>
    </location>
</feature>
<comment type="subcellular location">
    <subcellularLocation>
        <location evidence="1">Membrane</location>
        <topology evidence="1">Multi-pass membrane protein</topology>
    </subcellularLocation>
</comment>
<evidence type="ECO:0000313" key="9">
    <source>
        <dbReference type="Proteomes" id="UP000295611"/>
    </source>
</evidence>
<evidence type="ECO:0000256" key="3">
    <source>
        <dbReference type="ARBA" id="ARBA00022692"/>
    </source>
</evidence>
<dbReference type="Pfam" id="PF07690">
    <property type="entry name" value="MFS_1"/>
    <property type="match status" value="1"/>
</dbReference>
<feature type="transmembrane region" description="Helical" evidence="6">
    <location>
        <begin position="459"/>
        <end position="483"/>
    </location>
</feature>
<dbReference type="GO" id="GO:0022857">
    <property type="term" value="F:transmembrane transporter activity"/>
    <property type="evidence" value="ECO:0007669"/>
    <property type="project" value="InterPro"/>
</dbReference>
<keyword evidence="9" id="KW-1185">Reference proteome</keyword>
<feature type="transmembrane region" description="Helical" evidence="6">
    <location>
        <begin position="167"/>
        <end position="186"/>
    </location>
</feature>
<feature type="transmembrane region" description="Helical" evidence="6">
    <location>
        <begin position="136"/>
        <end position="155"/>
    </location>
</feature>
<dbReference type="PANTHER" id="PTHR42718:SF9">
    <property type="entry name" value="MAJOR FACILITATOR SUPERFAMILY MULTIDRUG TRANSPORTER MFSC"/>
    <property type="match status" value="1"/>
</dbReference>
<feature type="transmembrane region" description="Helical" evidence="6">
    <location>
        <begin position="198"/>
        <end position="215"/>
    </location>
</feature>
<dbReference type="OrthoDB" id="8581632at2"/>
<evidence type="ECO:0000256" key="2">
    <source>
        <dbReference type="ARBA" id="ARBA00022448"/>
    </source>
</evidence>